<comment type="caution">
    <text evidence="3">The sequence shown here is derived from an EMBL/GenBank/DDBJ whole genome shotgun (WGS) entry which is preliminary data.</text>
</comment>
<organism evidence="3 5">
    <name type="scientific">Streptomyces stelliscabiei</name>
    <dbReference type="NCBI Taxonomy" id="146820"/>
    <lineage>
        <taxon>Bacteria</taxon>
        <taxon>Bacillati</taxon>
        <taxon>Actinomycetota</taxon>
        <taxon>Actinomycetes</taxon>
        <taxon>Kitasatosporales</taxon>
        <taxon>Streptomycetaceae</taxon>
        <taxon>Streptomyces</taxon>
    </lineage>
</organism>
<dbReference type="EMBL" id="JADBGF010000001">
    <property type="protein sequence ID" value="MBE1599715.1"/>
    <property type="molecule type" value="Genomic_DNA"/>
</dbReference>
<name>A0A8I0P899_9ACTN</name>
<dbReference type="AlphaFoldDB" id="A0A8I0P899"/>
<keyword evidence="2" id="KW-0472">Membrane</keyword>
<gene>
    <name evidence="3" type="ORF">H4687_005103</name>
    <name evidence="4" type="ORF">H4687_005844</name>
</gene>
<evidence type="ECO:0000313" key="5">
    <source>
        <dbReference type="Proteomes" id="UP000629287"/>
    </source>
</evidence>
<reference evidence="3 5" key="1">
    <citation type="submission" date="2020-10" db="EMBL/GenBank/DDBJ databases">
        <title>Sequencing the genomes of 1000 actinobacteria strains.</title>
        <authorList>
            <person name="Klenk H.-P."/>
        </authorList>
    </citation>
    <scope>NUCLEOTIDE SEQUENCE [LARGE SCALE GENOMIC DNA]</scope>
    <source>
        <strain evidence="3 5">DSM 41803</strain>
    </source>
</reference>
<feature type="region of interest" description="Disordered" evidence="1">
    <location>
        <begin position="1"/>
        <end position="90"/>
    </location>
</feature>
<feature type="transmembrane region" description="Helical" evidence="2">
    <location>
        <begin position="187"/>
        <end position="207"/>
    </location>
</feature>
<protein>
    <submittedName>
        <fullName evidence="3">Uncharacterized protein</fullName>
    </submittedName>
</protein>
<evidence type="ECO:0000256" key="2">
    <source>
        <dbReference type="SAM" id="Phobius"/>
    </source>
</evidence>
<accession>A0A8I0P899</accession>
<evidence type="ECO:0000313" key="3">
    <source>
        <dbReference type="EMBL" id="MBE1598974.1"/>
    </source>
</evidence>
<keyword evidence="5" id="KW-1185">Reference proteome</keyword>
<keyword evidence="2" id="KW-0812">Transmembrane</keyword>
<dbReference type="EMBL" id="JADBGF010000001">
    <property type="protein sequence ID" value="MBE1598974.1"/>
    <property type="molecule type" value="Genomic_DNA"/>
</dbReference>
<evidence type="ECO:0000256" key="1">
    <source>
        <dbReference type="SAM" id="MobiDB-lite"/>
    </source>
</evidence>
<sequence length="218" mass="23504">MSREPGPDERRTRYLLARLGARPLGHSHHTPQRTPMTGDRRPITPTRIIPAGAPLPSRPPAPGEAPPWRTPPPPPPAPPALPPSAPWPPAPAPGPIEVRVTVDLVAPAEPEPEPGLLARLWDWLVTWRMISAILAALLPWAAGQSPVGIWSHTVYQARTEAGVGAAYVIAAVALAAAWALDRHTGRWLPRVLLVTSSLGAFGVLHWWDPFLLLTGVHL</sequence>
<dbReference type="RefSeq" id="WP_233443709.1">
    <property type="nucleotide sequence ID" value="NZ_JADBGF010000001.1"/>
</dbReference>
<evidence type="ECO:0000313" key="4">
    <source>
        <dbReference type="EMBL" id="MBE1599715.1"/>
    </source>
</evidence>
<feature type="transmembrane region" description="Helical" evidence="2">
    <location>
        <begin position="161"/>
        <end position="180"/>
    </location>
</feature>
<keyword evidence="2" id="KW-1133">Transmembrane helix</keyword>
<dbReference type="GeneID" id="86830388"/>
<feature type="compositionally biased region" description="Pro residues" evidence="1">
    <location>
        <begin position="56"/>
        <end position="90"/>
    </location>
</feature>
<feature type="compositionally biased region" description="Basic and acidic residues" evidence="1">
    <location>
        <begin position="1"/>
        <end position="12"/>
    </location>
</feature>
<proteinExistence type="predicted"/>
<feature type="transmembrane region" description="Helical" evidence="2">
    <location>
        <begin position="120"/>
        <end position="141"/>
    </location>
</feature>
<dbReference type="Proteomes" id="UP000629287">
    <property type="component" value="Unassembled WGS sequence"/>
</dbReference>